<evidence type="ECO:0000256" key="2">
    <source>
        <dbReference type="ARBA" id="ARBA00004749"/>
    </source>
</evidence>
<dbReference type="InterPro" id="IPR002938">
    <property type="entry name" value="FAD-bd"/>
</dbReference>
<dbReference type="InterPro" id="IPR036188">
    <property type="entry name" value="FAD/NAD-bd_sf"/>
</dbReference>
<evidence type="ECO:0000256" key="4">
    <source>
        <dbReference type="ARBA" id="ARBA00022630"/>
    </source>
</evidence>
<accession>A0A6N8F7W9</accession>
<dbReference type="RefSeq" id="WP_155693649.1">
    <property type="nucleotide sequence ID" value="NZ_WOCD01000001.1"/>
</dbReference>
<feature type="domain" description="FAD-binding" evidence="8">
    <location>
        <begin position="16"/>
        <end position="329"/>
    </location>
</feature>
<dbReference type="PRINTS" id="PR00420">
    <property type="entry name" value="RNGMNOXGNASE"/>
</dbReference>
<keyword evidence="5" id="KW-0274">FAD</keyword>
<dbReference type="EMBL" id="WOCD01000001">
    <property type="protein sequence ID" value="MUH71167.1"/>
    <property type="molecule type" value="Genomic_DNA"/>
</dbReference>
<evidence type="ECO:0000256" key="1">
    <source>
        <dbReference type="ARBA" id="ARBA00001974"/>
    </source>
</evidence>
<keyword evidence="7" id="KW-0503">Monooxygenase</keyword>
<dbReference type="Gene3D" id="3.50.50.60">
    <property type="entry name" value="FAD/NAD(P)-binding domain"/>
    <property type="match status" value="2"/>
</dbReference>
<sequence length="404" mass="44464">MTFSELPLSSIANKQYDAVIIGGGMVGASLALGLGQQGKSVLLIEKGAPQPNWLSEPPLRVSAVNRYSETWLREINSWQEIDEASSCAFKRLATWEKGTPVVEFSADDINETHLGSLIRNEAIQIAAYKALEQSALKVDVVFGAVITAYSQKTDSKLLVTLTDGETETNVESHLLIGADGANSKVRQLSNIGTSGWDYQQQCFSITINTQFEQQDITWQEFQPSGPKAFLPLNNNYACLIWYDSKEKVGHLKSLSLDNLKEQVLTTFPELPGDFEIVKTASFPLTRRQANSYVKNRVVLVGDAAHTINPLAGQGVNLGFKDSAELIELLGDTDLSDINKLNQRLSVYQRNRKGDSLVMSTAMDGFYHLFSNDKGLLKSFRHLLLSAANALPSAKLKVMKKALGF</sequence>
<gene>
    <name evidence="9" type="ORF">GNP35_00890</name>
</gene>
<dbReference type="OrthoDB" id="9769565at2"/>
<keyword evidence="4" id="KW-0285">Flavoprotein</keyword>
<comment type="pathway">
    <text evidence="2">Cofactor biosynthesis; ubiquinone biosynthesis.</text>
</comment>
<dbReference type="InterPro" id="IPR051205">
    <property type="entry name" value="UbiH/COQ6_monooxygenase"/>
</dbReference>
<evidence type="ECO:0000256" key="5">
    <source>
        <dbReference type="ARBA" id="ARBA00022827"/>
    </source>
</evidence>
<protein>
    <submittedName>
        <fullName evidence="9">FAD-dependent oxidoreductase</fullName>
    </submittedName>
</protein>
<keyword evidence="6" id="KW-0560">Oxidoreductase</keyword>
<dbReference type="GO" id="GO:0006744">
    <property type="term" value="P:ubiquinone biosynthetic process"/>
    <property type="evidence" value="ECO:0007669"/>
    <property type="project" value="UniProtKB-UniPathway"/>
</dbReference>
<dbReference type="Pfam" id="PF01494">
    <property type="entry name" value="FAD_binding_3"/>
    <property type="match status" value="1"/>
</dbReference>
<name>A0A6N8F7W9_9GAMM</name>
<keyword evidence="10" id="KW-1185">Reference proteome</keyword>
<dbReference type="AlphaFoldDB" id="A0A6N8F7W9"/>
<evidence type="ECO:0000313" key="9">
    <source>
        <dbReference type="EMBL" id="MUH71167.1"/>
    </source>
</evidence>
<dbReference type="SUPFAM" id="SSF51905">
    <property type="entry name" value="FAD/NAD(P)-binding domain"/>
    <property type="match status" value="1"/>
</dbReference>
<dbReference type="UniPathway" id="UPA00232"/>
<evidence type="ECO:0000256" key="3">
    <source>
        <dbReference type="ARBA" id="ARBA00005349"/>
    </source>
</evidence>
<dbReference type="GO" id="GO:0008682">
    <property type="term" value="F:3-demethoxyubiquinol 3-hydroxylase activity"/>
    <property type="evidence" value="ECO:0007669"/>
    <property type="project" value="TreeGrafter"/>
</dbReference>
<dbReference type="GO" id="GO:0071949">
    <property type="term" value="F:FAD binding"/>
    <property type="evidence" value="ECO:0007669"/>
    <property type="project" value="InterPro"/>
</dbReference>
<reference evidence="9 10" key="1">
    <citation type="submission" date="2019-11" db="EMBL/GenBank/DDBJ databases">
        <title>P. haliotis isolates from Z. marina roots.</title>
        <authorList>
            <person name="Cohen M."/>
            <person name="Jospin G."/>
            <person name="Eisen J.A."/>
            <person name="Coil D.A."/>
        </authorList>
    </citation>
    <scope>NUCLEOTIDE SEQUENCE [LARGE SCALE GENOMIC DNA]</scope>
    <source>
        <strain evidence="9 10">UCD-MCMsp1aY</strain>
    </source>
</reference>
<comment type="caution">
    <text evidence="9">The sequence shown here is derived from an EMBL/GenBank/DDBJ whole genome shotgun (WGS) entry which is preliminary data.</text>
</comment>
<evidence type="ECO:0000313" key="10">
    <source>
        <dbReference type="Proteomes" id="UP000439994"/>
    </source>
</evidence>
<evidence type="ECO:0000259" key="8">
    <source>
        <dbReference type="Pfam" id="PF01494"/>
    </source>
</evidence>
<proteinExistence type="inferred from homology"/>
<evidence type="ECO:0000256" key="6">
    <source>
        <dbReference type="ARBA" id="ARBA00023002"/>
    </source>
</evidence>
<comment type="similarity">
    <text evidence="3">Belongs to the UbiH/COQ6 family.</text>
</comment>
<dbReference type="PANTHER" id="PTHR43876">
    <property type="entry name" value="UBIQUINONE BIOSYNTHESIS MONOOXYGENASE COQ6, MITOCHONDRIAL"/>
    <property type="match status" value="1"/>
</dbReference>
<organism evidence="9 10">
    <name type="scientific">Psychrosphaera haliotis</name>
    <dbReference type="NCBI Taxonomy" id="555083"/>
    <lineage>
        <taxon>Bacteria</taxon>
        <taxon>Pseudomonadati</taxon>
        <taxon>Pseudomonadota</taxon>
        <taxon>Gammaproteobacteria</taxon>
        <taxon>Alteromonadales</taxon>
        <taxon>Pseudoalteromonadaceae</taxon>
        <taxon>Psychrosphaera</taxon>
    </lineage>
</organism>
<comment type="cofactor">
    <cofactor evidence="1">
        <name>FAD</name>
        <dbReference type="ChEBI" id="CHEBI:57692"/>
    </cofactor>
</comment>
<evidence type="ECO:0000256" key="7">
    <source>
        <dbReference type="ARBA" id="ARBA00023033"/>
    </source>
</evidence>
<dbReference type="InterPro" id="IPR010971">
    <property type="entry name" value="UbiH/COQ6"/>
</dbReference>
<dbReference type="NCBIfam" id="TIGR01988">
    <property type="entry name" value="Ubi-OHases"/>
    <property type="match status" value="1"/>
</dbReference>
<dbReference type="PANTHER" id="PTHR43876:SF10">
    <property type="entry name" value="3-DEMETHOXYUBIQUINOL 3-HYDROXYLASE"/>
    <property type="match status" value="1"/>
</dbReference>
<dbReference type="Proteomes" id="UP000439994">
    <property type="component" value="Unassembled WGS sequence"/>
</dbReference>